<dbReference type="GO" id="GO:0016705">
    <property type="term" value="F:oxidoreductase activity, acting on paired donors, with incorporation or reduction of molecular oxygen"/>
    <property type="evidence" value="ECO:0007669"/>
    <property type="project" value="InterPro"/>
</dbReference>
<dbReference type="Gene3D" id="1.10.630.10">
    <property type="entry name" value="Cytochrome P450"/>
    <property type="match status" value="1"/>
</dbReference>
<dbReference type="InterPro" id="IPR051996">
    <property type="entry name" value="Cytochrome_P450_78A"/>
</dbReference>
<evidence type="ECO:0000256" key="4">
    <source>
        <dbReference type="ARBA" id="ARBA00022723"/>
    </source>
</evidence>
<gene>
    <name evidence="8" type="ORF">AYBTSS11_LOCUS29002</name>
</gene>
<keyword evidence="3" id="KW-0349">Heme</keyword>
<dbReference type="GO" id="GO:0020037">
    <property type="term" value="F:heme binding"/>
    <property type="evidence" value="ECO:0007669"/>
    <property type="project" value="InterPro"/>
</dbReference>
<reference evidence="8" key="1">
    <citation type="submission" date="2023-10" db="EMBL/GenBank/DDBJ databases">
        <authorList>
            <person name="Domelevo Entfellner J.-B."/>
        </authorList>
    </citation>
    <scope>NUCLEOTIDE SEQUENCE</scope>
</reference>
<accession>A0AA86W1R1</accession>
<dbReference type="Proteomes" id="UP001189624">
    <property type="component" value="Chromosome 10"/>
</dbReference>
<evidence type="ECO:0000256" key="2">
    <source>
        <dbReference type="ARBA" id="ARBA00010617"/>
    </source>
</evidence>
<keyword evidence="4" id="KW-0479">Metal-binding</keyword>
<evidence type="ECO:0000313" key="8">
    <source>
        <dbReference type="EMBL" id="CAJ1976859.1"/>
    </source>
</evidence>
<keyword evidence="6" id="KW-0408">Iron</keyword>
<keyword evidence="5" id="KW-0560">Oxidoreductase</keyword>
<comment type="similarity">
    <text evidence="2">Belongs to the cytochrome P450 family.</text>
</comment>
<dbReference type="GO" id="GO:0004497">
    <property type="term" value="F:monooxygenase activity"/>
    <property type="evidence" value="ECO:0007669"/>
    <property type="project" value="UniProtKB-KW"/>
</dbReference>
<dbReference type="AlphaFoldDB" id="A0AA86W1R1"/>
<evidence type="ECO:0000313" key="9">
    <source>
        <dbReference type="Proteomes" id="UP001189624"/>
    </source>
</evidence>
<name>A0AA86W1R1_9FABA</name>
<evidence type="ECO:0000256" key="3">
    <source>
        <dbReference type="ARBA" id="ARBA00022617"/>
    </source>
</evidence>
<protein>
    <recommendedName>
        <fullName evidence="10">Cytochrome P450</fullName>
    </recommendedName>
</protein>
<proteinExistence type="inferred from homology"/>
<comment type="cofactor">
    <cofactor evidence="1">
        <name>heme</name>
        <dbReference type="ChEBI" id="CHEBI:30413"/>
    </cofactor>
</comment>
<evidence type="ECO:0000256" key="6">
    <source>
        <dbReference type="ARBA" id="ARBA00023004"/>
    </source>
</evidence>
<evidence type="ECO:0000256" key="1">
    <source>
        <dbReference type="ARBA" id="ARBA00001971"/>
    </source>
</evidence>
<dbReference type="InterPro" id="IPR036396">
    <property type="entry name" value="Cyt_P450_sf"/>
</dbReference>
<dbReference type="GO" id="GO:0005506">
    <property type="term" value="F:iron ion binding"/>
    <property type="evidence" value="ECO:0007669"/>
    <property type="project" value="InterPro"/>
</dbReference>
<dbReference type="PANTHER" id="PTHR47946:SF4">
    <property type="entry name" value="CYTOCHROME P450 FAMILY 78 PROTEIN"/>
    <property type="match status" value="1"/>
</dbReference>
<evidence type="ECO:0000256" key="5">
    <source>
        <dbReference type="ARBA" id="ARBA00023002"/>
    </source>
</evidence>
<dbReference type="SUPFAM" id="SSF48264">
    <property type="entry name" value="Cytochrome P450"/>
    <property type="match status" value="1"/>
</dbReference>
<keyword evidence="7" id="KW-0503">Monooxygenase</keyword>
<keyword evidence="9" id="KW-1185">Reference proteome</keyword>
<dbReference type="EMBL" id="OY731407">
    <property type="protein sequence ID" value="CAJ1976859.1"/>
    <property type="molecule type" value="Genomic_DNA"/>
</dbReference>
<dbReference type="Gramene" id="rna-AYBTSS11_LOCUS29002">
    <property type="protein sequence ID" value="CAJ1976859.1"/>
    <property type="gene ID" value="gene-AYBTSS11_LOCUS29002"/>
</dbReference>
<organism evidence="8 9">
    <name type="scientific">Sphenostylis stenocarpa</name>
    <dbReference type="NCBI Taxonomy" id="92480"/>
    <lineage>
        <taxon>Eukaryota</taxon>
        <taxon>Viridiplantae</taxon>
        <taxon>Streptophyta</taxon>
        <taxon>Embryophyta</taxon>
        <taxon>Tracheophyta</taxon>
        <taxon>Spermatophyta</taxon>
        <taxon>Magnoliopsida</taxon>
        <taxon>eudicotyledons</taxon>
        <taxon>Gunneridae</taxon>
        <taxon>Pentapetalae</taxon>
        <taxon>rosids</taxon>
        <taxon>fabids</taxon>
        <taxon>Fabales</taxon>
        <taxon>Fabaceae</taxon>
        <taxon>Papilionoideae</taxon>
        <taxon>50 kb inversion clade</taxon>
        <taxon>NPAAA clade</taxon>
        <taxon>indigoferoid/millettioid clade</taxon>
        <taxon>Phaseoleae</taxon>
        <taxon>Sphenostylis</taxon>
    </lineage>
</organism>
<evidence type="ECO:0008006" key="10">
    <source>
        <dbReference type="Google" id="ProtNLM"/>
    </source>
</evidence>
<dbReference type="PANTHER" id="PTHR47946">
    <property type="entry name" value="CYTOCHROME P450 78A7-RELATED"/>
    <property type="match status" value="1"/>
</dbReference>
<sequence length="140" mass="15264">MGLPKRGAHKASPHQAGLPFSHTLSARKLVAFGLGSTPVVVTSHAHVAREILNSPHFSDRPVKQSAKSLMFNRAIGFAPNGAYCRLLRRVASTTYSPAAHSSPRAWSLARLRLHVACYSSRAFQNRVRVPKKTPPRCSAD</sequence>
<evidence type="ECO:0000256" key="7">
    <source>
        <dbReference type="ARBA" id="ARBA00023033"/>
    </source>
</evidence>